<dbReference type="PANTHER" id="PTHR30354:SF11">
    <property type="entry name" value="PERMEASE"/>
    <property type="match status" value="1"/>
</dbReference>
<dbReference type="Proteomes" id="UP000036520">
    <property type="component" value="Chromosome"/>
</dbReference>
<feature type="transmembrane region" description="Helical" evidence="1">
    <location>
        <begin position="290"/>
        <end position="314"/>
    </location>
</feature>
<dbReference type="KEGG" id="camu:CA2015_4744"/>
<dbReference type="GO" id="GO:0015128">
    <property type="term" value="F:gluconate transmembrane transporter activity"/>
    <property type="evidence" value="ECO:0007669"/>
    <property type="project" value="InterPro"/>
</dbReference>
<proteinExistence type="predicted"/>
<feature type="transmembrane region" description="Helical" evidence="1">
    <location>
        <begin position="175"/>
        <end position="194"/>
    </location>
</feature>
<gene>
    <name evidence="2" type="ORF">CA2015_4744</name>
</gene>
<keyword evidence="1" id="KW-0812">Transmembrane</keyword>
<dbReference type="AlphaFoldDB" id="A0A0H4PIV8"/>
<keyword evidence="3" id="KW-1185">Reference proteome</keyword>
<dbReference type="PANTHER" id="PTHR30354">
    <property type="entry name" value="GNT FAMILY GLUCONATE TRANSPORTER"/>
    <property type="match status" value="1"/>
</dbReference>
<sequence>MFIFLLILFALAIIIVAIIKFEIHPFLALFSGAIIYGLMAGMPAELIISSITDGFGGVLGRIGLLILFGVVIGTFLEKSGGAFVIAQKVLSWVGQKSVMLGMMITGYISSIPVFGDSAFIMLNPINKSLSFKGKLPYAATTVALTLGITATHSLVPPTPGPIAAAGILEADLGQIILFGAIISALALIPCYYFCKYWVSKIHLEPVFAEIDKEGKVRKKPSLGKSFMPIIIPLLLIILSSIAAYPTQPFGDNLFTSLISFIGNPIIALLLGAFMAFSLPEKLDKKVLSSSGWFGEALLIGAPVILITGAGGVFGKMLQNSGIADQISSIMTAGNLSLFLPFAMAFALKSAQGSSTVALVTTASIMVPLMPALGLDTEIMRVLTVLATGAGAIAVSHANDSFFWAMTQLSGMNIKQGYQSHSLGTVILSFTAMAIIFILATVLA</sequence>
<feature type="transmembrane region" description="Helical" evidence="1">
    <location>
        <begin position="225"/>
        <end position="245"/>
    </location>
</feature>
<feature type="transmembrane region" description="Helical" evidence="1">
    <location>
        <begin position="422"/>
        <end position="442"/>
    </location>
</feature>
<dbReference type="Pfam" id="PF02447">
    <property type="entry name" value="GntP_permease"/>
    <property type="match status" value="1"/>
</dbReference>
<dbReference type="PATRIC" id="fig|320787.5.peg.5192"/>
<feature type="transmembrane region" description="Helical" evidence="1">
    <location>
        <begin position="326"/>
        <end position="347"/>
    </location>
</feature>
<dbReference type="STRING" id="320787.CA2015_4744"/>
<keyword evidence="1" id="KW-1133">Transmembrane helix</keyword>
<dbReference type="GO" id="GO:0005886">
    <property type="term" value="C:plasma membrane"/>
    <property type="evidence" value="ECO:0007669"/>
    <property type="project" value="TreeGrafter"/>
</dbReference>
<feature type="transmembrane region" description="Helical" evidence="1">
    <location>
        <begin position="354"/>
        <end position="372"/>
    </location>
</feature>
<evidence type="ECO:0000313" key="2">
    <source>
        <dbReference type="EMBL" id="AKP54069.1"/>
    </source>
</evidence>
<feature type="transmembrane region" description="Helical" evidence="1">
    <location>
        <begin position="98"/>
        <end position="123"/>
    </location>
</feature>
<accession>A0A0H4PIV8</accession>
<dbReference type="InterPro" id="IPR003474">
    <property type="entry name" value="Glcn_transporter"/>
</dbReference>
<organism evidence="2 3">
    <name type="scientific">Cyclobacterium amurskyense</name>
    <dbReference type="NCBI Taxonomy" id="320787"/>
    <lineage>
        <taxon>Bacteria</taxon>
        <taxon>Pseudomonadati</taxon>
        <taxon>Bacteroidota</taxon>
        <taxon>Cytophagia</taxon>
        <taxon>Cytophagales</taxon>
        <taxon>Cyclobacteriaceae</taxon>
        <taxon>Cyclobacterium</taxon>
    </lineage>
</organism>
<feature type="transmembrane region" description="Helical" evidence="1">
    <location>
        <begin position="55"/>
        <end position="76"/>
    </location>
</feature>
<evidence type="ECO:0000256" key="1">
    <source>
        <dbReference type="SAM" id="Phobius"/>
    </source>
</evidence>
<protein>
    <submittedName>
        <fullName evidence="2">D-glycerate transporter</fullName>
    </submittedName>
</protein>
<feature type="transmembrane region" description="Helical" evidence="1">
    <location>
        <begin position="378"/>
        <end position="401"/>
    </location>
</feature>
<dbReference type="OrthoDB" id="9787129at2"/>
<reference evidence="2 3" key="1">
    <citation type="submission" date="2015-07" db="EMBL/GenBank/DDBJ databases">
        <authorList>
            <person name="Kim K.M."/>
        </authorList>
    </citation>
    <scope>NUCLEOTIDE SEQUENCE [LARGE SCALE GENOMIC DNA]</scope>
    <source>
        <strain evidence="2 3">KCTC 12363</strain>
    </source>
</reference>
<name>A0A0H4PIV8_9BACT</name>
<dbReference type="EMBL" id="CP012040">
    <property type="protein sequence ID" value="AKP54069.1"/>
    <property type="molecule type" value="Genomic_DNA"/>
</dbReference>
<keyword evidence="1" id="KW-0472">Membrane</keyword>
<feature type="transmembrane region" description="Helical" evidence="1">
    <location>
        <begin position="257"/>
        <end position="278"/>
    </location>
</feature>
<dbReference type="RefSeq" id="WP_048644096.1">
    <property type="nucleotide sequence ID" value="NZ_CP012040.1"/>
</dbReference>
<evidence type="ECO:0000313" key="3">
    <source>
        <dbReference type="Proteomes" id="UP000036520"/>
    </source>
</evidence>
<feature type="transmembrane region" description="Helical" evidence="1">
    <location>
        <begin position="27"/>
        <end position="48"/>
    </location>
</feature>
<feature type="transmembrane region" description="Helical" evidence="1">
    <location>
        <begin position="135"/>
        <end position="155"/>
    </location>
</feature>